<accession>A0A1C3X8R8</accession>
<organism evidence="1 2">
    <name type="scientific">Bradyrhizobium shewense</name>
    <dbReference type="NCBI Taxonomy" id="1761772"/>
    <lineage>
        <taxon>Bacteria</taxon>
        <taxon>Pseudomonadati</taxon>
        <taxon>Pseudomonadota</taxon>
        <taxon>Alphaproteobacteria</taxon>
        <taxon>Hyphomicrobiales</taxon>
        <taxon>Nitrobacteraceae</taxon>
        <taxon>Bradyrhizobium</taxon>
    </lineage>
</organism>
<reference evidence="2" key="1">
    <citation type="submission" date="2016-08" db="EMBL/GenBank/DDBJ databases">
        <authorList>
            <person name="Varghese N."/>
            <person name="Submissions Spin"/>
        </authorList>
    </citation>
    <scope>NUCLEOTIDE SEQUENCE [LARGE SCALE GENOMIC DNA]</scope>
    <source>
        <strain evidence="2">ERR11</strain>
    </source>
</reference>
<protein>
    <submittedName>
        <fullName evidence="1">Uncharacterized protein</fullName>
    </submittedName>
</protein>
<dbReference type="RefSeq" id="WP_091961999.1">
    <property type="nucleotide sequence ID" value="NZ_FMAI01000013.1"/>
</dbReference>
<proteinExistence type="predicted"/>
<dbReference type="AlphaFoldDB" id="A0A1C3X8R8"/>
<evidence type="ECO:0000313" key="2">
    <source>
        <dbReference type="Proteomes" id="UP000199184"/>
    </source>
</evidence>
<dbReference type="Proteomes" id="UP000199184">
    <property type="component" value="Unassembled WGS sequence"/>
</dbReference>
<evidence type="ECO:0000313" key="1">
    <source>
        <dbReference type="EMBL" id="SCB48384.1"/>
    </source>
</evidence>
<name>A0A1C3X8R8_9BRAD</name>
<sequence>MTATLKSRTLGEARDIINRKVEALRGELTNVDFVLCEDFKTVMVYADVDSEPDAVSVYFDLAQAEAFDPERHAADFFSSPASRRATV</sequence>
<dbReference type="EMBL" id="FMAI01000013">
    <property type="protein sequence ID" value="SCB48384.1"/>
    <property type="molecule type" value="Genomic_DNA"/>
</dbReference>
<keyword evidence="2" id="KW-1185">Reference proteome</keyword>
<gene>
    <name evidence="1" type="ORF">GA0061098_101328</name>
</gene>